<evidence type="ECO:0000259" key="7">
    <source>
        <dbReference type="PROSITE" id="PS50950"/>
    </source>
</evidence>
<protein>
    <recommendedName>
        <fullName evidence="7">THAP-type domain-containing protein</fullName>
    </recommendedName>
</protein>
<keyword evidence="2 5" id="KW-0863">Zinc-finger</keyword>
<reference evidence="8 9" key="1">
    <citation type="submission" date="2015-09" db="EMBL/GenBank/DDBJ databases">
        <title>Trachymyrmex zeteki WGS genome.</title>
        <authorList>
            <person name="Nygaard S."/>
            <person name="Hu H."/>
            <person name="Boomsma J."/>
            <person name="Zhang G."/>
        </authorList>
    </citation>
    <scope>NUCLEOTIDE SEQUENCE [LARGE SCALE GENOMIC DNA]</scope>
    <source>
        <strain evidence="8">Tzet28-1</strain>
        <tissue evidence="8">Whole body</tissue>
    </source>
</reference>
<evidence type="ECO:0000313" key="9">
    <source>
        <dbReference type="Proteomes" id="UP000075809"/>
    </source>
</evidence>
<dbReference type="GO" id="GO:0003677">
    <property type="term" value="F:DNA binding"/>
    <property type="evidence" value="ECO:0007669"/>
    <property type="project" value="UniProtKB-UniRule"/>
</dbReference>
<evidence type="ECO:0000256" key="3">
    <source>
        <dbReference type="ARBA" id="ARBA00022833"/>
    </source>
</evidence>
<name>A0A151WUR2_9HYME</name>
<dbReference type="PROSITE" id="PS50950">
    <property type="entry name" value="ZF_THAP"/>
    <property type="match status" value="1"/>
</dbReference>
<keyword evidence="6" id="KW-1133">Transmembrane helix</keyword>
<dbReference type="SUPFAM" id="SSF57716">
    <property type="entry name" value="Glucocorticoid receptor-like (DNA-binding domain)"/>
    <property type="match status" value="1"/>
</dbReference>
<proteinExistence type="predicted"/>
<organism evidence="8 9">
    <name type="scientific">Mycetomoellerius zeteki</name>
    <dbReference type="NCBI Taxonomy" id="64791"/>
    <lineage>
        <taxon>Eukaryota</taxon>
        <taxon>Metazoa</taxon>
        <taxon>Ecdysozoa</taxon>
        <taxon>Arthropoda</taxon>
        <taxon>Hexapoda</taxon>
        <taxon>Insecta</taxon>
        <taxon>Pterygota</taxon>
        <taxon>Neoptera</taxon>
        <taxon>Endopterygota</taxon>
        <taxon>Hymenoptera</taxon>
        <taxon>Apocrita</taxon>
        <taxon>Aculeata</taxon>
        <taxon>Formicoidea</taxon>
        <taxon>Formicidae</taxon>
        <taxon>Myrmicinae</taxon>
        <taxon>Mycetomoellerius</taxon>
    </lineage>
</organism>
<keyword evidence="4 5" id="KW-0238">DNA-binding</keyword>
<keyword evidence="3" id="KW-0862">Zinc</keyword>
<accession>A0A151WUR2</accession>
<feature type="transmembrane region" description="Helical" evidence="6">
    <location>
        <begin position="41"/>
        <end position="61"/>
    </location>
</feature>
<evidence type="ECO:0000256" key="4">
    <source>
        <dbReference type="ARBA" id="ARBA00023125"/>
    </source>
</evidence>
<dbReference type="InterPro" id="IPR006612">
    <property type="entry name" value="THAP_Znf"/>
</dbReference>
<evidence type="ECO:0000256" key="6">
    <source>
        <dbReference type="SAM" id="Phobius"/>
    </source>
</evidence>
<evidence type="ECO:0000256" key="1">
    <source>
        <dbReference type="ARBA" id="ARBA00022723"/>
    </source>
</evidence>
<dbReference type="Proteomes" id="UP000075809">
    <property type="component" value="Unassembled WGS sequence"/>
</dbReference>
<keyword evidence="1" id="KW-0479">Metal-binding</keyword>
<sequence>MGGCSAPFCNNSAVKGYKMKALPKDPVRRTLWIKNVANIRIYIYLSKFTTANLWLCIIYFYNPCVIQKVF</sequence>
<feature type="domain" description="THAP-type" evidence="7">
    <location>
        <begin position="1"/>
        <end position="70"/>
    </location>
</feature>
<keyword evidence="6" id="KW-0472">Membrane</keyword>
<evidence type="ECO:0000256" key="2">
    <source>
        <dbReference type="ARBA" id="ARBA00022771"/>
    </source>
</evidence>
<dbReference type="GO" id="GO:0008270">
    <property type="term" value="F:zinc ion binding"/>
    <property type="evidence" value="ECO:0007669"/>
    <property type="project" value="UniProtKB-KW"/>
</dbReference>
<keyword evidence="9" id="KW-1185">Reference proteome</keyword>
<evidence type="ECO:0000313" key="8">
    <source>
        <dbReference type="EMBL" id="KYQ51497.1"/>
    </source>
</evidence>
<keyword evidence="6" id="KW-0812">Transmembrane</keyword>
<dbReference type="AlphaFoldDB" id="A0A151WUR2"/>
<gene>
    <name evidence="8" type="ORF">ALC60_09370</name>
</gene>
<dbReference type="EMBL" id="KQ982730">
    <property type="protein sequence ID" value="KYQ51497.1"/>
    <property type="molecule type" value="Genomic_DNA"/>
</dbReference>
<evidence type="ECO:0000256" key="5">
    <source>
        <dbReference type="PROSITE-ProRule" id="PRU00309"/>
    </source>
</evidence>